<evidence type="ECO:0000256" key="4">
    <source>
        <dbReference type="SAM" id="MobiDB-lite"/>
    </source>
</evidence>
<protein>
    <submittedName>
        <fullName evidence="5">Coiled-coil domain-containing protein 9-like protein</fullName>
    </submittedName>
</protein>
<evidence type="ECO:0000313" key="5">
    <source>
        <dbReference type="EMBL" id="AFO95601.1"/>
    </source>
</evidence>
<dbReference type="Pfam" id="PF15266">
    <property type="entry name" value="DUF4594"/>
    <property type="match status" value="1"/>
</dbReference>
<feature type="compositionally biased region" description="Basic and acidic residues" evidence="4">
    <location>
        <begin position="304"/>
        <end position="334"/>
    </location>
</feature>
<evidence type="ECO:0000256" key="1">
    <source>
        <dbReference type="ARBA" id="ARBA00022553"/>
    </source>
</evidence>
<evidence type="ECO:0000256" key="3">
    <source>
        <dbReference type="SAM" id="Coils"/>
    </source>
</evidence>
<feature type="coiled-coil region" evidence="3">
    <location>
        <begin position="9"/>
        <end position="50"/>
    </location>
</feature>
<keyword evidence="1" id="KW-0597">Phosphoprotein</keyword>
<feature type="region of interest" description="Disordered" evidence="4">
    <location>
        <begin position="516"/>
        <end position="536"/>
    </location>
</feature>
<feature type="compositionally biased region" description="Basic and acidic residues" evidence="4">
    <location>
        <begin position="628"/>
        <end position="651"/>
    </location>
</feature>
<organism evidence="5">
    <name type="scientific">Callorhinchus milii</name>
    <name type="common">Ghost shark</name>
    <dbReference type="NCBI Taxonomy" id="7868"/>
    <lineage>
        <taxon>Eukaryota</taxon>
        <taxon>Metazoa</taxon>
        <taxon>Chordata</taxon>
        <taxon>Craniata</taxon>
        <taxon>Vertebrata</taxon>
        <taxon>Chondrichthyes</taxon>
        <taxon>Holocephali</taxon>
        <taxon>Chimaeriformes</taxon>
        <taxon>Callorhinchidae</taxon>
        <taxon>Callorhinchus</taxon>
    </lineage>
</organism>
<feature type="region of interest" description="Disordered" evidence="4">
    <location>
        <begin position="613"/>
        <end position="661"/>
    </location>
</feature>
<dbReference type="PANTHER" id="PTHR15635">
    <property type="entry name" value="COILED-COIL DOMAIN CONTAINING PROTEIN 9"/>
    <property type="match status" value="1"/>
</dbReference>
<feature type="region of interest" description="Disordered" evidence="4">
    <location>
        <begin position="301"/>
        <end position="334"/>
    </location>
</feature>
<dbReference type="AlphaFoldDB" id="V9KBN5"/>
<keyword evidence="2 3" id="KW-0175">Coiled coil</keyword>
<feature type="region of interest" description="Disordered" evidence="4">
    <location>
        <begin position="144"/>
        <end position="179"/>
    </location>
</feature>
<feature type="region of interest" description="Disordered" evidence="4">
    <location>
        <begin position="479"/>
        <end position="499"/>
    </location>
</feature>
<accession>V9KBN5</accession>
<feature type="compositionally biased region" description="Basic and acidic residues" evidence="4">
    <location>
        <begin position="144"/>
        <end position="178"/>
    </location>
</feature>
<name>V9KBN5_CALMI</name>
<feature type="compositionally biased region" description="Basic and acidic residues" evidence="4">
    <location>
        <begin position="524"/>
        <end position="536"/>
    </location>
</feature>
<dbReference type="PANTHER" id="PTHR15635:SF12">
    <property type="entry name" value="HABP4_PAI-RBP1 DOMAIN-CONTAINING PROTEIN"/>
    <property type="match status" value="1"/>
</dbReference>
<reference evidence="5" key="1">
    <citation type="journal article" date="2014" name="Nature">
        <title>Elephant shark genome provides unique insights into gnathostome evolution.</title>
        <authorList>
            <consortium name="International Elephant Shark Genome Sequencing Consortium"/>
            <person name="Venkatesh B."/>
            <person name="Lee A.P."/>
            <person name="Ravi V."/>
            <person name="Maurya A.K."/>
            <person name="Lian M.M."/>
            <person name="Swann J.B."/>
            <person name="Ohta Y."/>
            <person name="Flajnik M.F."/>
            <person name="Sutoh Y."/>
            <person name="Kasahara M."/>
            <person name="Hoon S."/>
            <person name="Gangu V."/>
            <person name="Roy S.W."/>
            <person name="Irimia M."/>
            <person name="Korzh V."/>
            <person name="Kondrychyn I."/>
            <person name="Lim Z.W."/>
            <person name="Tay B.H."/>
            <person name="Tohari S."/>
            <person name="Kong K.W."/>
            <person name="Ho S."/>
            <person name="Lorente-Galdos B."/>
            <person name="Quilez J."/>
            <person name="Marques-Bonet T."/>
            <person name="Raney B.J."/>
            <person name="Ingham P.W."/>
            <person name="Tay A."/>
            <person name="Hillier L.W."/>
            <person name="Minx P."/>
            <person name="Boehm T."/>
            <person name="Wilson R.K."/>
            <person name="Brenner S."/>
            <person name="Warren W.C."/>
        </authorList>
    </citation>
    <scope>NUCLEOTIDE SEQUENCE</scope>
    <source>
        <tissue evidence="5">Brain</tissue>
    </source>
</reference>
<proteinExistence type="evidence at transcript level"/>
<feature type="compositionally biased region" description="Polar residues" evidence="4">
    <location>
        <begin position="488"/>
        <end position="499"/>
    </location>
</feature>
<sequence>MDALVDVVLKTKEEKDAELDKRIEALRKKNEALMKRYQEIEEDKKRAELEGMAITTRKNKPETLTITITKAPNEKRVVSEKRGVGRPSSLKGFEVDDVGQRFSIGRGHRLRKFVVEESKAKEWEERRKHNIEKMNEEMEEIAEYERSRREGKVDKNPVRNFLDDRRRSGPLPEGDKHVASRRHVRNWGGPDFEMVKSGIEKKHWGKGSQEGGKHANKSTVDMTLSMTGRERAEYARWKKERDQIDQERLARHKNSKGEWKRAWDANKSEDMFREDFTVDSELGFHKKKGGRNTRKYNARFQQSEARDDWNRSDRARELSPRIEATDSTKSRGKDRLTGRARCYNRFDAKGKFEIQTETGDQWKNTEHKDQMVNEEEKLWRDGSVDIVVLDWEDIEEDTDVWRNGVWDMLQPCDSQTSSLDLKDSVLLDVEGTVNKQANCDSKLGDISLAAELLDHNASDENGSHTQLEIGVLDHGLLSGSDIQDNEETGNNMSNSSVDTETLEKTYLLDTLDKKSVQSVETEDHETLKDKSGMEHELPDYCDTQVDSSLTLNEIADGHEEAKIICSSATENGTRSLASNSKLQDVSGEEATSKLQLKLKPDSVEISQQIEQESSVLNFNGGNNDPGPDTEKKCQQTLSEEKERNGTDHPDAKGTPGNSTVVLKKKQEISPDSMIIDINNCNVVGIMVEEN</sequence>
<dbReference type="InterPro" id="IPR029336">
    <property type="entry name" value="DUF4594"/>
</dbReference>
<dbReference type="EMBL" id="JW863084">
    <property type="protein sequence ID" value="AFO95601.1"/>
    <property type="molecule type" value="mRNA"/>
</dbReference>
<evidence type="ECO:0000256" key="2">
    <source>
        <dbReference type="ARBA" id="ARBA00023054"/>
    </source>
</evidence>